<keyword evidence="8" id="KW-1185">Reference proteome</keyword>
<evidence type="ECO:0000256" key="5">
    <source>
        <dbReference type="SAM" id="Phobius"/>
    </source>
</evidence>
<evidence type="ECO:0000256" key="3">
    <source>
        <dbReference type="ARBA" id="ARBA00023163"/>
    </source>
</evidence>
<keyword evidence="5" id="KW-0812">Transmembrane</keyword>
<proteinExistence type="predicted"/>
<evidence type="ECO:0000256" key="4">
    <source>
        <dbReference type="SAM" id="MobiDB-lite"/>
    </source>
</evidence>
<evidence type="ECO:0000313" key="8">
    <source>
        <dbReference type="Proteomes" id="UP000290545"/>
    </source>
</evidence>
<keyword evidence="5" id="KW-0472">Membrane</keyword>
<evidence type="ECO:0000256" key="2">
    <source>
        <dbReference type="ARBA" id="ARBA00023125"/>
    </source>
</evidence>
<dbReference type="InterPro" id="IPR018060">
    <property type="entry name" value="HTH_AraC"/>
</dbReference>
<evidence type="ECO:0000313" key="7">
    <source>
        <dbReference type="EMBL" id="RXK83516.1"/>
    </source>
</evidence>
<feature type="transmembrane region" description="Helical" evidence="5">
    <location>
        <begin position="65"/>
        <end position="84"/>
    </location>
</feature>
<dbReference type="SUPFAM" id="SSF46689">
    <property type="entry name" value="Homeodomain-like"/>
    <property type="match status" value="1"/>
</dbReference>
<evidence type="ECO:0000259" key="6">
    <source>
        <dbReference type="PROSITE" id="PS01124"/>
    </source>
</evidence>
<dbReference type="Proteomes" id="UP000290545">
    <property type="component" value="Unassembled WGS sequence"/>
</dbReference>
<keyword evidence="2" id="KW-0238">DNA-binding</keyword>
<dbReference type="PROSITE" id="PS00041">
    <property type="entry name" value="HTH_ARAC_FAMILY_1"/>
    <property type="match status" value="1"/>
</dbReference>
<keyword evidence="3" id="KW-0804">Transcription</keyword>
<gene>
    <name evidence="7" type="ORF">ESB13_15600</name>
</gene>
<sequence>MHSISVLEYMLCSLVVLILVTLYLGYKAELLTFLDRLVFVATAFMLVHVAHILVCQMAFPGKRYLDWAAPFGLMYGPFFYWSSYSYNGRPFRLSTAFWHALPFLIGLVGYAFIAVSGNFSVDFLLKYGRVLYSCICCSFVAYAVKGLMEKQDRKSWSEEKRLVTIAGSVIFVAAIYFFIVSFASPPAGTARNYLYIRTGVYLIMLTMVAFMLRYNVNRLMQHGLQKESAPLQPHNPGIDGGAHPGETDDHLLHSHNQQKSEDDGEVNEAGLPYQKSLLPAELLDEYENKLNLLFREKKNYLDPDLSLQVLAKELKIPKHHLTQLFSIRIGKNFYQYINVFRVEHACELIGKSESGTLETLAFESGFNSKTTFNRYFKAQMGCTPSEYRDQQLQR</sequence>
<feature type="domain" description="HTH araC/xylS-type" evidence="6">
    <location>
        <begin position="290"/>
        <end position="390"/>
    </location>
</feature>
<dbReference type="RefSeq" id="WP_129004568.1">
    <property type="nucleotide sequence ID" value="NZ_SDHZ01000002.1"/>
</dbReference>
<organism evidence="7 8">
    <name type="scientific">Filimonas effusa</name>
    <dbReference type="NCBI Taxonomy" id="2508721"/>
    <lineage>
        <taxon>Bacteria</taxon>
        <taxon>Pseudomonadati</taxon>
        <taxon>Bacteroidota</taxon>
        <taxon>Chitinophagia</taxon>
        <taxon>Chitinophagales</taxon>
        <taxon>Chitinophagaceae</taxon>
        <taxon>Filimonas</taxon>
    </lineage>
</organism>
<dbReference type="AlphaFoldDB" id="A0A4Q1D6C0"/>
<feature type="transmembrane region" description="Helical" evidence="5">
    <location>
        <begin position="37"/>
        <end position="59"/>
    </location>
</feature>
<dbReference type="PROSITE" id="PS01124">
    <property type="entry name" value="HTH_ARAC_FAMILY_2"/>
    <property type="match status" value="1"/>
</dbReference>
<dbReference type="SMART" id="SM00342">
    <property type="entry name" value="HTH_ARAC"/>
    <property type="match status" value="1"/>
</dbReference>
<feature type="transmembrane region" description="Helical" evidence="5">
    <location>
        <begin position="165"/>
        <end position="183"/>
    </location>
</feature>
<feature type="transmembrane region" description="Helical" evidence="5">
    <location>
        <begin position="6"/>
        <end position="25"/>
    </location>
</feature>
<keyword evidence="1" id="KW-0805">Transcription regulation</keyword>
<dbReference type="Pfam" id="PF12833">
    <property type="entry name" value="HTH_18"/>
    <property type="match status" value="1"/>
</dbReference>
<accession>A0A4Q1D6C0</accession>
<dbReference type="OrthoDB" id="5492415at2"/>
<comment type="caution">
    <text evidence="7">The sequence shown here is derived from an EMBL/GenBank/DDBJ whole genome shotgun (WGS) entry which is preliminary data.</text>
</comment>
<protein>
    <submittedName>
        <fullName evidence="7">AraC family transcriptional regulator</fullName>
    </submittedName>
</protein>
<dbReference type="PANTHER" id="PTHR43280:SF29">
    <property type="entry name" value="ARAC-FAMILY TRANSCRIPTIONAL REGULATOR"/>
    <property type="match status" value="1"/>
</dbReference>
<dbReference type="InterPro" id="IPR018062">
    <property type="entry name" value="HTH_AraC-typ_CS"/>
</dbReference>
<dbReference type="EMBL" id="SDHZ01000002">
    <property type="protein sequence ID" value="RXK83516.1"/>
    <property type="molecule type" value="Genomic_DNA"/>
</dbReference>
<dbReference type="Gene3D" id="1.10.10.60">
    <property type="entry name" value="Homeodomain-like"/>
    <property type="match status" value="2"/>
</dbReference>
<feature type="transmembrane region" description="Helical" evidence="5">
    <location>
        <begin position="195"/>
        <end position="216"/>
    </location>
</feature>
<keyword evidence="5" id="KW-1133">Transmembrane helix</keyword>
<reference evidence="7 8" key="1">
    <citation type="submission" date="2019-01" db="EMBL/GenBank/DDBJ databases">
        <title>Filimonas sp. strain TTM-71.</title>
        <authorList>
            <person name="Chen W.-M."/>
        </authorList>
    </citation>
    <scope>NUCLEOTIDE SEQUENCE [LARGE SCALE GENOMIC DNA]</scope>
    <source>
        <strain evidence="7 8">TTM-71</strain>
    </source>
</reference>
<name>A0A4Q1D6C0_9BACT</name>
<dbReference type="GO" id="GO:0003700">
    <property type="term" value="F:DNA-binding transcription factor activity"/>
    <property type="evidence" value="ECO:0007669"/>
    <property type="project" value="InterPro"/>
</dbReference>
<feature type="region of interest" description="Disordered" evidence="4">
    <location>
        <begin position="230"/>
        <end position="266"/>
    </location>
</feature>
<evidence type="ECO:0000256" key="1">
    <source>
        <dbReference type="ARBA" id="ARBA00023015"/>
    </source>
</evidence>
<feature type="transmembrane region" description="Helical" evidence="5">
    <location>
        <begin position="96"/>
        <end position="115"/>
    </location>
</feature>
<dbReference type="InterPro" id="IPR009057">
    <property type="entry name" value="Homeodomain-like_sf"/>
</dbReference>
<feature type="transmembrane region" description="Helical" evidence="5">
    <location>
        <begin position="127"/>
        <end position="144"/>
    </location>
</feature>
<dbReference type="GO" id="GO:0043565">
    <property type="term" value="F:sequence-specific DNA binding"/>
    <property type="evidence" value="ECO:0007669"/>
    <property type="project" value="InterPro"/>
</dbReference>
<dbReference type="PANTHER" id="PTHR43280">
    <property type="entry name" value="ARAC-FAMILY TRANSCRIPTIONAL REGULATOR"/>
    <property type="match status" value="1"/>
</dbReference>